<evidence type="ECO:0008006" key="3">
    <source>
        <dbReference type="Google" id="ProtNLM"/>
    </source>
</evidence>
<keyword evidence="2" id="KW-1185">Reference proteome</keyword>
<evidence type="ECO:0000313" key="1">
    <source>
        <dbReference type="EMBL" id="MCP1673266.1"/>
    </source>
</evidence>
<evidence type="ECO:0000313" key="2">
    <source>
        <dbReference type="Proteomes" id="UP001205843"/>
    </source>
</evidence>
<dbReference type="Proteomes" id="UP001205843">
    <property type="component" value="Unassembled WGS sequence"/>
</dbReference>
<sequence length="218" mass="23654">MNTRAWLLLSGTWLLVACTGTDLTTQPIIFNAEVAAAYQQPDAVLSERRSPLRLADGTTVTDCTAYLAALDHAPVEETTANVTVRVEYRICDTLAVLRDSAAPPGVALPLPAYAEGLRDRLDLRSFPSSLRQLADDYPTAADLPDPMATSISNAVLLIESADWHYRLEVVAVVGTDADAGEDWLVWLTDEALSGSYRDYRLLIISGANEPGYLTATVR</sequence>
<gene>
    <name evidence="1" type="ORF">J2T57_000358</name>
</gene>
<protein>
    <recommendedName>
        <fullName evidence="3">Lipoprotein</fullName>
    </recommendedName>
</protein>
<dbReference type="PROSITE" id="PS51257">
    <property type="entry name" value="PROKAR_LIPOPROTEIN"/>
    <property type="match status" value="1"/>
</dbReference>
<organism evidence="1 2">
    <name type="scientific">Natronocella acetinitrilica</name>
    <dbReference type="NCBI Taxonomy" id="414046"/>
    <lineage>
        <taxon>Bacteria</taxon>
        <taxon>Pseudomonadati</taxon>
        <taxon>Pseudomonadota</taxon>
        <taxon>Gammaproteobacteria</taxon>
        <taxon>Chromatiales</taxon>
        <taxon>Ectothiorhodospiraceae</taxon>
        <taxon>Natronocella</taxon>
    </lineage>
</organism>
<dbReference type="RefSeq" id="WP_253473325.1">
    <property type="nucleotide sequence ID" value="NZ_JALJXV010000001.1"/>
</dbReference>
<dbReference type="EMBL" id="JALJXV010000001">
    <property type="protein sequence ID" value="MCP1673266.1"/>
    <property type="molecule type" value="Genomic_DNA"/>
</dbReference>
<name>A0AAE3KAD7_9GAMM</name>
<proteinExistence type="predicted"/>
<dbReference type="AlphaFoldDB" id="A0AAE3KAD7"/>
<accession>A0AAE3KAD7</accession>
<reference evidence="1" key="1">
    <citation type="submission" date="2022-03" db="EMBL/GenBank/DDBJ databases">
        <title>Genomic Encyclopedia of Type Strains, Phase III (KMG-III): the genomes of soil and plant-associated and newly described type strains.</title>
        <authorList>
            <person name="Whitman W."/>
        </authorList>
    </citation>
    <scope>NUCLEOTIDE SEQUENCE</scope>
    <source>
        <strain evidence="1">ANL 6-2</strain>
    </source>
</reference>
<comment type="caution">
    <text evidence="1">The sequence shown here is derived from an EMBL/GenBank/DDBJ whole genome shotgun (WGS) entry which is preliminary data.</text>
</comment>